<comment type="subcellular location">
    <subcellularLocation>
        <location evidence="1">Nucleus</location>
    </subcellularLocation>
</comment>
<keyword evidence="7" id="KW-1185">Reference proteome</keyword>
<dbReference type="AlphaFoldDB" id="A0A0N5CPE1"/>
<protein>
    <submittedName>
        <fullName evidence="8">SMN domain-containing protein</fullName>
    </submittedName>
</protein>
<dbReference type="Pfam" id="PF20635">
    <property type="entry name" value="SMN_YG-box"/>
    <property type="match status" value="1"/>
</dbReference>
<keyword evidence="5" id="KW-0539">Nucleus</keyword>
<dbReference type="PANTHER" id="PTHR39267:SF1">
    <property type="entry name" value="SURVIVAL MOTOR NEURON PROTEIN"/>
    <property type="match status" value="1"/>
</dbReference>
<accession>A0A0N5CPE1</accession>
<organism evidence="8">
    <name type="scientific">Thelazia callipaeda</name>
    <name type="common">Oriental eyeworm</name>
    <name type="synonym">Parasitic nematode</name>
    <dbReference type="NCBI Taxonomy" id="103827"/>
    <lineage>
        <taxon>Eukaryota</taxon>
        <taxon>Metazoa</taxon>
        <taxon>Ecdysozoa</taxon>
        <taxon>Nematoda</taxon>
        <taxon>Chromadorea</taxon>
        <taxon>Rhabditida</taxon>
        <taxon>Spirurina</taxon>
        <taxon>Spiruromorpha</taxon>
        <taxon>Thelazioidea</taxon>
        <taxon>Thelaziidae</taxon>
        <taxon>Thelazia</taxon>
    </lineage>
</organism>
<comment type="similarity">
    <text evidence="2">Belongs to the SMN family.</text>
</comment>
<dbReference type="InterPro" id="IPR040424">
    <property type="entry name" value="Smn1"/>
</dbReference>
<evidence type="ECO:0000256" key="1">
    <source>
        <dbReference type="ARBA" id="ARBA00004123"/>
    </source>
</evidence>
<dbReference type="OrthoDB" id="197400at2759"/>
<dbReference type="STRING" id="103827.A0A0N5CPE1"/>
<dbReference type="GO" id="GO:0005634">
    <property type="term" value="C:nucleus"/>
    <property type="evidence" value="ECO:0007669"/>
    <property type="project" value="UniProtKB-SubCell"/>
</dbReference>
<keyword evidence="3" id="KW-0507">mRNA processing</keyword>
<keyword evidence="4" id="KW-0508">mRNA splicing</keyword>
<dbReference type="Proteomes" id="UP000276776">
    <property type="component" value="Unassembled WGS sequence"/>
</dbReference>
<dbReference type="WBParaSite" id="TCLT_0000208101-mRNA-1">
    <property type="protein sequence ID" value="TCLT_0000208101-mRNA-1"/>
    <property type="gene ID" value="TCLT_0000208101"/>
</dbReference>
<gene>
    <name evidence="6" type="ORF">TCLT_LOCUS2082</name>
</gene>
<evidence type="ECO:0000256" key="3">
    <source>
        <dbReference type="ARBA" id="ARBA00022664"/>
    </source>
</evidence>
<dbReference type="InterPro" id="IPR047313">
    <property type="entry name" value="SMN_C"/>
</dbReference>
<dbReference type="GO" id="GO:0006397">
    <property type="term" value="P:mRNA processing"/>
    <property type="evidence" value="ECO:0007669"/>
    <property type="project" value="UniProtKB-KW"/>
</dbReference>
<reference evidence="6 7" key="2">
    <citation type="submission" date="2018-11" db="EMBL/GenBank/DDBJ databases">
        <authorList>
            <consortium name="Pathogen Informatics"/>
        </authorList>
    </citation>
    <scope>NUCLEOTIDE SEQUENCE [LARGE SCALE GENOMIC DNA]</scope>
</reference>
<evidence type="ECO:0000313" key="7">
    <source>
        <dbReference type="Proteomes" id="UP000276776"/>
    </source>
</evidence>
<evidence type="ECO:0000313" key="8">
    <source>
        <dbReference type="WBParaSite" id="TCLT_0000208101-mRNA-1"/>
    </source>
</evidence>
<evidence type="ECO:0000256" key="4">
    <source>
        <dbReference type="ARBA" id="ARBA00023187"/>
    </source>
</evidence>
<dbReference type="CDD" id="cd22852">
    <property type="entry name" value="SMN_C"/>
    <property type="match status" value="1"/>
</dbReference>
<dbReference type="GO" id="GO:0008380">
    <property type="term" value="P:RNA splicing"/>
    <property type="evidence" value="ECO:0007669"/>
    <property type="project" value="UniProtKB-KW"/>
</dbReference>
<evidence type="ECO:0000256" key="2">
    <source>
        <dbReference type="ARBA" id="ARBA00005371"/>
    </source>
</evidence>
<evidence type="ECO:0000256" key="5">
    <source>
        <dbReference type="ARBA" id="ARBA00023242"/>
    </source>
</evidence>
<name>A0A0N5CPE1_THECL</name>
<dbReference type="Gene3D" id="3.40.190.10">
    <property type="entry name" value="Periplasmic binding protein-like II"/>
    <property type="match status" value="1"/>
</dbReference>
<evidence type="ECO:0000313" key="6">
    <source>
        <dbReference type="EMBL" id="VDM97839.1"/>
    </source>
</evidence>
<proteinExistence type="inferred from homology"/>
<sequence>MQMPNEEEALTSMLMSWYMTGYHTGYYQALQDQKKIEDSASQ</sequence>
<dbReference type="EMBL" id="UYYF01000356">
    <property type="protein sequence ID" value="VDM97839.1"/>
    <property type="molecule type" value="Genomic_DNA"/>
</dbReference>
<reference evidence="8" key="1">
    <citation type="submission" date="2017-02" db="UniProtKB">
        <authorList>
            <consortium name="WormBaseParasite"/>
        </authorList>
    </citation>
    <scope>IDENTIFICATION</scope>
</reference>
<dbReference type="PANTHER" id="PTHR39267">
    <property type="entry name" value="SURVIVAL MOTOR NEURON-LIKE PROTEIN 1"/>
    <property type="match status" value="1"/>
</dbReference>